<evidence type="ECO:0000259" key="6">
    <source>
        <dbReference type="Pfam" id="PF08546"/>
    </source>
</evidence>
<dbReference type="InterPro" id="IPR013328">
    <property type="entry name" value="6PGD_dom2"/>
</dbReference>
<comment type="function">
    <text evidence="4">Catalyzes the NADPH-dependent reduction of ketopantoate into pantoic acid.</text>
</comment>
<dbReference type="FunFam" id="1.10.1040.10:FF:000017">
    <property type="entry name" value="2-dehydropantoate 2-reductase"/>
    <property type="match status" value="1"/>
</dbReference>
<sequence length="304" mass="33608">MRIGIIGTGAVGGFFGAKLKLAGFDVVFLARGKNLEIMKTEGLTLKTSGGIHKIKDVIFTDKVEELGLLDYILFTVKSYDTKTTAEQIKSIVTDKTTVITPQNGINNDLIIGEIIGKDKVLPAMAQVGVSTPRPGFIKHVSLGKLTFGEYNGDYSKRVSDFELILRKTGIEVIIANNIQLARWKKYIWNCTFNIIAGITGLSLDKILADSYLKDLCKKTILEIKFIAEKEGIILDEKDVVETRIKMAEAMGSFKPSTLEDLEKGKRIELDAFTGTIIELAKKHNMQVPINTILYALLHGKQAKI</sequence>
<dbReference type="InterPro" id="IPR013332">
    <property type="entry name" value="KPR_N"/>
</dbReference>
<dbReference type="NCBIfam" id="TIGR00745">
    <property type="entry name" value="apbA_panE"/>
    <property type="match status" value="1"/>
</dbReference>
<evidence type="ECO:0000313" key="7">
    <source>
        <dbReference type="EMBL" id="KKP87313.1"/>
    </source>
</evidence>
<evidence type="ECO:0000313" key="8">
    <source>
        <dbReference type="Proteomes" id="UP000034536"/>
    </source>
</evidence>
<dbReference type="GO" id="GO:0015940">
    <property type="term" value="P:pantothenate biosynthetic process"/>
    <property type="evidence" value="ECO:0007669"/>
    <property type="project" value="UniProtKB-UniPathway"/>
</dbReference>
<evidence type="ECO:0000256" key="1">
    <source>
        <dbReference type="ARBA" id="ARBA00007870"/>
    </source>
</evidence>
<dbReference type="EMBL" id="LBQX01000002">
    <property type="protein sequence ID" value="KKP87313.1"/>
    <property type="molecule type" value="Genomic_DNA"/>
</dbReference>
<feature type="domain" description="Ketopantoate reductase N-terminal" evidence="5">
    <location>
        <begin position="3"/>
        <end position="151"/>
    </location>
</feature>
<evidence type="ECO:0000259" key="5">
    <source>
        <dbReference type="Pfam" id="PF02558"/>
    </source>
</evidence>
<comment type="similarity">
    <text evidence="1 4">Belongs to the ketopantoate reductase family.</text>
</comment>
<name>A0A0G0D1T6_9BACT</name>
<dbReference type="Gene3D" id="3.40.50.720">
    <property type="entry name" value="NAD(P)-binding Rossmann-like Domain"/>
    <property type="match status" value="1"/>
</dbReference>
<dbReference type="SUPFAM" id="SSF51735">
    <property type="entry name" value="NAD(P)-binding Rossmann-fold domains"/>
    <property type="match status" value="1"/>
</dbReference>
<dbReference type="SUPFAM" id="SSF48179">
    <property type="entry name" value="6-phosphogluconate dehydrogenase C-terminal domain-like"/>
    <property type="match status" value="1"/>
</dbReference>
<dbReference type="PANTHER" id="PTHR21708">
    <property type="entry name" value="PROBABLE 2-DEHYDROPANTOATE 2-REDUCTASE"/>
    <property type="match status" value="1"/>
</dbReference>
<dbReference type="Pfam" id="PF02558">
    <property type="entry name" value="ApbA"/>
    <property type="match status" value="1"/>
</dbReference>
<keyword evidence="3 4" id="KW-0560">Oxidoreductase</keyword>
<gene>
    <name evidence="7" type="ORF">UR89_C0002G0013</name>
</gene>
<evidence type="ECO:0000256" key="2">
    <source>
        <dbReference type="ARBA" id="ARBA00022857"/>
    </source>
</evidence>
<proteinExistence type="inferred from homology"/>
<dbReference type="InterPro" id="IPR003710">
    <property type="entry name" value="ApbA"/>
</dbReference>
<dbReference type="InterPro" id="IPR051402">
    <property type="entry name" value="KPR-Related"/>
</dbReference>
<dbReference type="InterPro" id="IPR008927">
    <property type="entry name" value="6-PGluconate_DH-like_C_sf"/>
</dbReference>
<protein>
    <recommendedName>
        <fullName evidence="4">2-dehydropantoate 2-reductase</fullName>
        <ecNumber evidence="4">1.1.1.169</ecNumber>
    </recommendedName>
    <alternativeName>
        <fullName evidence="4">Ketopantoate reductase</fullName>
    </alternativeName>
</protein>
<dbReference type="InterPro" id="IPR013752">
    <property type="entry name" value="KPA_reductase"/>
</dbReference>
<comment type="catalytic activity">
    <reaction evidence="4">
        <text>(R)-pantoate + NADP(+) = 2-dehydropantoate + NADPH + H(+)</text>
        <dbReference type="Rhea" id="RHEA:16233"/>
        <dbReference type="ChEBI" id="CHEBI:11561"/>
        <dbReference type="ChEBI" id="CHEBI:15378"/>
        <dbReference type="ChEBI" id="CHEBI:15980"/>
        <dbReference type="ChEBI" id="CHEBI:57783"/>
        <dbReference type="ChEBI" id="CHEBI:58349"/>
        <dbReference type="EC" id="1.1.1.169"/>
    </reaction>
</comment>
<comment type="pathway">
    <text evidence="4">Cofactor biosynthesis; (R)-pantothenate biosynthesis; (R)-pantoate from 3-methyl-2-oxobutanoate: step 2/2.</text>
</comment>
<keyword evidence="4" id="KW-0566">Pantothenate biosynthesis</keyword>
<evidence type="ECO:0000256" key="3">
    <source>
        <dbReference type="ARBA" id="ARBA00023002"/>
    </source>
</evidence>
<keyword evidence="2 4" id="KW-0521">NADP</keyword>
<dbReference type="GO" id="GO:0008677">
    <property type="term" value="F:2-dehydropantoate 2-reductase activity"/>
    <property type="evidence" value="ECO:0007669"/>
    <property type="project" value="UniProtKB-EC"/>
</dbReference>
<organism evidence="7 8">
    <name type="scientific">Candidatus Roizmanbacteria bacterium GW2011_GWA2_35_8</name>
    <dbReference type="NCBI Taxonomy" id="1618479"/>
    <lineage>
        <taxon>Bacteria</taxon>
        <taxon>Candidatus Roizmaniibacteriota</taxon>
    </lineage>
</organism>
<dbReference type="AlphaFoldDB" id="A0A0G0D1T6"/>
<accession>A0A0G0D1T6</accession>
<dbReference type="Pfam" id="PF08546">
    <property type="entry name" value="ApbA_C"/>
    <property type="match status" value="1"/>
</dbReference>
<dbReference type="EC" id="1.1.1.169" evidence="4"/>
<dbReference type="UniPathway" id="UPA00028">
    <property type="reaction ID" value="UER00004"/>
</dbReference>
<reference evidence="7 8" key="1">
    <citation type="journal article" date="2015" name="Nature">
        <title>rRNA introns, odd ribosomes, and small enigmatic genomes across a large radiation of phyla.</title>
        <authorList>
            <person name="Brown C.T."/>
            <person name="Hug L.A."/>
            <person name="Thomas B.C."/>
            <person name="Sharon I."/>
            <person name="Castelle C.J."/>
            <person name="Singh A."/>
            <person name="Wilkins M.J."/>
            <person name="Williams K.H."/>
            <person name="Banfield J.F."/>
        </authorList>
    </citation>
    <scope>NUCLEOTIDE SEQUENCE [LARGE SCALE GENOMIC DNA]</scope>
</reference>
<feature type="domain" description="Ketopantoate reductase C-terminal" evidence="6">
    <location>
        <begin position="177"/>
        <end position="301"/>
    </location>
</feature>
<dbReference type="Proteomes" id="UP000034536">
    <property type="component" value="Unassembled WGS sequence"/>
</dbReference>
<dbReference type="GO" id="GO:0005737">
    <property type="term" value="C:cytoplasm"/>
    <property type="evidence" value="ECO:0007669"/>
    <property type="project" value="TreeGrafter"/>
</dbReference>
<dbReference type="Gene3D" id="1.10.1040.10">
    <property type="entry name" value="N-(1-d-carboxylethyl)-l-norvaline Dehydrogenase, domain 2"/>
    <property type="match status" value="1"/>
</dbReference>
<dbReference type="PANTHER" id="PTHR21708:SF26">
    <property type="entry name" value="2-DEHYDROPANTOATE 2-REDUCTASE"/>
    <property type="match status" value="1"/>
</dbReference>
<evidence type="ECO:0000256" key="4">
    <source>
        <dbReference type="RuleBase" id="RU362068"/>
    </source>
</evidence>
<comment type="caution">
    <text evidence="7">The sequence shown here is derived from an EMBL/GenBank/DDBJ whole genome shotgun (WGS) entry which is preliminary data.</text>
</comment>
<dbReference type="InterPro" id="IPR036291">
    <property type="entry name" value="NAD(P)-bd_dom_sf"/>
</dbReference>